<dbReference type="Pfam" id="PF07690">
    <property type="entry name" value="MFS_1"/>
    <property type="match status" value="1"/>
</dbReference>
<feature type="transmembrane region" description="Helical" evidence="5">
    <location>
        <begin position="69"/>
        <end position="88"/>
    </location>
</feature>
<sequence length="393" mass="40688">MPGVGGFVTASLIGRMPMAMLSLATVFLVTDVTGSYATAGAVSAAGALCFAFLVPQLGYTIDRLGQRRVLRPLGLVFGAAGTLFVLAAQLDAPIWLLFVTGALFGASMPPLGAMVRARWSHLAGGDPSGTLLRSSYSFESVLDEMIFVVGPLLASAVVLVHPAAGVLAVSLFGLVGSLLLAAQRRTEPPVLPVRTGGGRALAVPGLRLMCAAYLCVAGMFAGWELSTIAFVDEYGSTWMIGAVMATYALGSGVGGLWYGARHWRLPLDRRFLLALTAVVAGIGPLWAMPGVGALWAFSVFSGFLIAPTVIAAYSLVREGVPAETLTEGMTWMATAVGLGKALGVLVAGLVIEAHGARWGYAFTVSCGVLALVIAASGFRHLRAMATTDLIRAA</sequence>
<evidence type="ECO:0000256" key="1">
    <source>
        <dbReference type="ARBA" id="ARBA00004651"/>
    </source>
</evidence>
<dbReference type="Proteomes" id="UP000295345">
    <property type="component" value="Unassembled WGS sequence"/>
</dbReference>
<dbReference type="PANTHER" id="PTHR23542">
    <property type="match status" value="1"/>
</dbReference>
<evidence type="ECO:0000313" key="8">
    <source>
        <dbReference type="Proteomes" id="UP000295345"/>
    </source>
</evidence>
<keyword evidence="8" id="KW-1185">Reference proteome</keyword>
<evidence type="ECO:0000256" key="2">
    <source>
        <dbReference type="ARBA" id="ARBA00022692"/>
    </source>
</evidence>
<dbReference type="EMBL" id="SMKI01000096">
    <property type="protein sequence ID" value="TDC75721.1"/>
    <property type="molecule type" value="Genomic_DNA"/>
</dbReference>
<evidence type="ECO:0000256" key="3">
    <source>
        <dbReference type="ARBA" id="ARBA00022989"/>
    </source>
</evidence>
<feature type="domain" description="Major facilitator superfamily (MFS) profile" evidence="6">
    <location>
        <begin position="169"/>
        <end position="393"/>
    </location>
</feature>
<evidence type="ECO:0000256" key="5">
    <source>
        <dbReference type="SAM" id="Phobius"/>
    </source>
</evidence>
<reference evidence="7 8" key="1">
    <citation type="submission" date="2019-03" db="EMBL/GenBank/DDBJ databases">
        <title>Draft genome sequences of novel Actinobacteria.</title>
        <authorList>
            <person name="Sahin N."/>
            <person name="Ay H."/>
            <person name="Saygin H."/>
        </authorList>
    </citation>
    <scope>NUCLEOTIDE SEQUENCE [LARGE SCALE GENOMIC DNA]</scope>
    <source>
        <strain evidence="7 8">DSM 41900</strain>
    </source>
</reference>
<keyword evidence="2 5" id="KW-0812">Transmembrane</keyword>
<organism evidence="7 8">
    <name type="scientific">Streptomyces hainanensis</name>
    <dbReference type="NCBI Taxonomy" id="402648"/>
    <lineage>
        <taxon>Bacteria</taxon>
        <taxon>Bacillati</taxon>
        <taxon>Actinomycetota</taxon>
        <taxon>Actinomycetes</taxon>
        <taxon>Kitasatosporales</taxon>
        <taxon>Streptomycetaceae</taxon>
        <taxon>Streptomyces</taxon>
    </lineage>
</organism>
<dbReference type="AlphaFoldDB" id="A0A4R4TDZ1"/>
<dbReference type="Gene3D" id="1.20.1250.20">
    <property type="entry name" value="MFS general substrate transporter like domains"/>
    <property type="match status" value="2"/>
</dbReference>
<dbReference type="InterPro" id="IPR011701">
    <property type="entry name" value="MFS"/>
</dbReference>
<evidence type="ECO:0000259" key="6">
    <source>
        <dbReference type="PROSITE" id="PS50850"/>
    </source>
</evidence>
<gene>
    <name evidence="7" type="ORF">E1283_11545</name>
</gene>
<dbReference type="RefSeq" id="WP_132817878.1">
    <property type="nucleotide sequence ID" value="NZ_SMKI01000096.1"/>
</dbReference>
<dbReference type="InterPro" id="IPR020846">
    <property type="entry name" value="MFS_dom"/>
</dbReference>
<feature type="transmembrane region" description="Helical" evidence="5">
    <location>
        <begin position="163"/>
        <end position="181"/>
    </location>
</feature>
<comment type="subcellular location">
    <subcellularLocation>
        <location evidence="1">Cell membrane</location>
        <topology evidence="1">Multi-pass membrane protein</topology>
    </subcellularLocation>
</comment>
<evidence type="ECO:0000313" key="7">
    <source>
        <dbReference type="EMBL" id="TDC75721.1"/>
    </source>
</evidence>
<accession>A0A4R4TDZ1</accession>
<dbReference type="GO" id="GO:0022857">
    <property type="term" value="F:transmembrane transporter activity"/>
    <property type="evidence" value="ECO:0007669"/>
    <property type="project" value="InterPro"/>
</dbReference>
<feature type="transmembrane region" description="Helical" evidence="5">
    <location>
        <begin position="235"/>
        <end position="259"/>
    </location>
</feature>
<feature type="transmembrane region" description="Helical" evidence="5">
    <location>
        <begin position="36"/>
        <end position="57"/>
    </location>
</feature>
<comment type="caution">
    <text evidence="7">The sequence shown here is derived from an EMBL/GenBank/DDBJ whole genome shotgun (WGS) entry which is preliminary data.</text>
</comment>
<dbReference type="SUPFAM" id="SSF103473">
    <property type="entry name" value="MFS general substrate transporter"/>
    <property type="match status" value="1"/>
</dbReference>
<name>A0A4R4TDZ1_9ACTN</name>
<dbReference type="OrthoDB" id="9180256at2"/>
<dbReference type="InterPro" id="IPR036259">
    <property type="entry name" value="MFS_trans_sf"/>
</dbReference>
<feature type="transmembrane region" description="Helical" evidence="5">
    <location>
        <begin position="12"/>
        <end position="30"/>
    </location>
</feature>
<dbReference type="PROSITE" id="PS50850">
    <property type="entry name" value="MFS"/>
    <property type="match status" value="1"/>
</dbReference>
<dbReference type="GO" id="GO:0005886">
    <property type="term" value="C:plasma membrane"/>
    <property type="evidence" value="ECO:0007669"/>
    <property type="project" value="UniProtKB-SubCell"/>
</dbReference>
<protein>
    <submittedName>
        <fullName evidence="7">MFS transporter</fullName>
    </submittedName>
</protein>
<feature type="transmembrane region" description="Helical" evidence="5">
    <location>
        <begin position="201"/>
        <end position="223"/>
    </location>
</feature>
<feature type="transmembrane region" description="Helical" evidence="5">
    <location>
        <begin position="294"/>
        <end position="316"/>
    </location>
</feature>
<feature type="transmembrane region" description="Helical" evidence="5">
    <location>
        <begin position="271"/>
        <end position="288"/>
    </location>
</feature>
<feature type="transmembrane region" description="Helical" evidence="5">
    <location>
        <begin position="357"/>
        <end position="378"/>
    </location>
</feature>
<keyword evidence="4 5" id="KW-0472">Membrane</keyword>
<feature type="transmembrane region" description="Helical" evidence="5">
    <location>
        <begin position="328"/>
        <end position="351"/>
    </location>
</feature>
<proteinExistence type="predicted"/>
<dbReference type="PANTHER" id="PTHR23542:SF1">
    <property type="entry name" value="MAJOR FACILITATOR SUPERFAMILY (MFS) PROFILE DOMAIN-CONTAINING PROTEIN"/>
    <property type="match status" value="1"/>
</dbReference>
<keyword evidence="3 5" id="KW-1133">Transmembrane helix</keyword>
<evidence type="ECO:0000256" key="4">
    <source>
        <dbReference type="ARBA" id="ARBA00023136"/>
    </source>
</evidence>